<dbReference type="PANTHER" id="PTHR43194:SF2">
    <property type="entry name" value="PEROXISOMAL MEMBRANE PROTEIN LPX1"/>
    <property type="match status" value="1"/>
</dbReference>
<reference evidence="3" key="1">
    <citation type="journal article" date="2019" name="Int. J. Syst. Evol. Microbiol.">
        <title>The Global Catalogue of Microorganisms (GCM) 10K type strain sequencing project: providing services to taxonomists for standard genome sequencing and annotation.</title>
        <authorList>
            <consortium name="The Broad Institute Genomics Platform"/>
            <consortium name="The Broad Institute Genome Sequencing Center for Infectious Disease"/>
            <person name="Wu L."/>
            <person name="Ma J."/>
        </authorList>
    </citation>
    <scope>NUCLEOTIDE SEQUENCE [LARGE SCALE GENOMIC DNA]</scope>
    <source>
        <strain evidence="3">CCUG 38813</strain>
    </source>
</reference>
<sequence length="277" mass="30747">MTKPLLHFCHGNSFPSGTYRQLLDALRPHYEVRMTDMVGHDPRFPVGDGWSGLVDELIGHLEGHGRPAILVGHSLGGMLGTMVAARRPELARCVVMLDSPVVAGWRALAWRLVKLLGKGSRFSPARFSERRRNVWPSRAAAYEHFIAKDLFAAWAPGVLDDYLDVGLAPHPEGVQLRFDRAVETAIYNSLPHHMGEVIRHGFPVPVGFIGAVDSEELRQAGLASTRKLVGEHFVMTEGSHLYPLEHPERTARLTHEMVKRLLGSRLADKATPAREQA</sequence>
<dbReference type="EMBL" id="JBHSMS010000013">
    <property type="protein sequence ID" value="MFC5510277.1"/>
    <property type="molecule type" value="Genomic_DNA"/>
</dbReference>
<keyword evidence="3" id="KW-1185">Reference proteome</keyword>
<dbReference type="InterPro" id="IPR029058">
    <property type="entry name" value="AB_hydrolase_fold"/>
</dbReference>
<organism evidence="2 3">
    <name type="scientific">Massilia jejuensis</name>
    <dbReference type="NCBI Taxonomy" id="648894"/>
    <lineage>
        <taxon>Bacteria</taxon>
        <taxon>Pseudomonadati</taxon>
        <taxon>Pseudomonadota</taxon>
        <taxon>Betaproteobacteria</taxon>
        <taxon>Burkholderiales</taxon>
        <taxon>Oxalobacteraceae</taxon>
        <taxon>Telluria group</taxon>
        <taxon>Massilia</taxon>
    </lineage>
</organism>
<evidence type="ECO:0000313" key="3">
    <source>
        <dbReference type="Proteomes" id="UP001596031"/>
    </source>
</evidence>
<dbReference type="SUPFAM" id="SSF53474">
    <property type="entry name" value="alpha/beta-Hydrolases"/>
    <property type="match status" value="1"/>
</dbReference>
<proteinExistence type="predicted"/>
<dbReference type="GO" id="GO:0016787">
    <property type="term" value="F:hydrolase activity"/>
    <property type="evidence" value="ECO:0007669"/>
    <property type="project" value="UniProtKB-KW"/>
</dbReference>
<dbReference type="PANTHER" id="PTHR43194">
    <property type="entry name" value="HYDROLASE ALPHA/BETA FOLD FAMILY"/>
    <property type="match status" value="1"/>
</dbReference>
<feature type="domain" description="AB hydrolase-1" evidence="1">
    <location>
        <begin position="8"/>
        <end position="252"/>
    </location>
</feature>
<name>A0ABW0PFD7_9BURK</name>
<dbReference type="Pfam" id="PF12697">
    <property type="entry name" value="Abhydrolase_6"/>
    <property type="match status" value="1"/>
</dbReference>
<dbReference type="InterPro" id="IPR000073">
    <property type="entry name" value="AB_hydrolase_1"/>
</dbReference>
<keyword evidence="2" id="KW-0378">Hydrolase</keyword>
<evidence type="ECO:0000313" key="2">
    <source>
        <dbReference type="EMBL" id="MFC5510277.1"/>
    </source>
</evidence>
<gene>
    <name evidence="2" type="ORF">ACFPOU_03935</name>
</gene>
<evidence type="ECO:0000259" key="1">
    <source>
        <dbReference type="Pfam" id="PF12697"/>
    </source>
</evidence>
<protein>
    <submittedName>
        <fullName evidence="2">Alpha/beta fold hydrolase</fullName>
    </submittedName>
</protein>
<dbReference type="Proteomes" id="UP001596031">
    <property type="component" value="Unassembled WGS sequence"/>
</dbReference>
<dbReference type="InterPro" id="IPR050228">
    <property type="entry name" value="Carboxylesterase_BioH"/>
</dbReference>
<comment type="caution">
    <text evidence="2">The sequence shown here is derived from an EMBL/GenBank/DDBJ whole genome shotgun (WGS) entry which is preliminary data.</text>
</comment>
<accession>A0ABW0PFD7</accession>
<dbReference type="Gene3D" id="3.40.50.1820">
    <property type="entry name" value="alpha/beta hydrolase"/>
    <property type="match status" value="1"/>
</dbReference>
<dbReference type="RefSeq" id="WP_379717419.1">
    <property type="nucleotide sequence ID" value="NZ_JBHSMS010000013.1"/>
</dbReference>